<gene>
    <name evidence="1" type="ORF">QAD02_016855</name>
</gene>
<name>A0ACC2PC94_9HYME</name>
<dbReference type="Proteomes" id="UP001239111">
    <property type="component" value="Chromosome 2"/>
</dbReference>
<accession>A0ACC2PC94</accession>
<organism evidence="1 2">
    <name type="scientific">Eretmocerus hayati</name>
    <dbReference type="NCBI Taxonomy" id="131215"/>
    <lineage>
        <taxon>Eukaryota</taxon>
        <taxon>Metazoa</taxon>
        <taxon>Ecdysozoa</taxon>
        <taxon>Arthropoda</taxon>
        <taxon>Hexapoda</taxon>
        <taxon>Insecta</taxon>
        <taxon>Pterygota</taxon>
        <taxon>Neoptera</taxon>
        <taxon>Endopterygota</taxon>
        <taxon>Hymenoptera</taxon>
        <taxon>Apocrita</taxon>
        <taxon>Proctotrupomorpha</taxon>
        <taxon>Chalcidoidea</taxon>
        <taxon>Aphelinidae</taxon>
        <taxon>Aphelininae</taxon>
        <taxon>Eretmocerus</taxon>
    </lineage>
</organism>
<keyword evidence="2" id="KW-1185">Reference proteome</keyword>
<evidence type="ECO:0000313" key="2">
    <source>
        <dbReference type="Proteomes" id="UP001239111"/>
    </source>
</evidence>
<protein>
    <submittedName>
        <fullName evidence="1">Uncharacterized protein</fullName>
    </submittedName>
</protein>
<dbReference type="EMBL" id="CM056742">
    <property type="protein sequence ID" value="KAJ8681068.1"/>
    <property type="molecule type" value="Genomic_DNA"/>
</dbReference>
<comment type="caution">
    <text evidence="1">The sequence shown here is derived from an EMBL/GenBank/DDBJ whole genome shotgun (WGS) entry which is preliminary data.</text>
</comment>
<proteinExistence type="predicted"/>
<sequence length="358" mass="41995">MFQTQKRFSHYRAQLYVKSTRHFDDTWIIGIFSPRTWYTVVIFFILFSMVGVCVKYLSDLRDSGYDAVRASEVFFYCFGVICNRGDEYYNIYGINQTLSFTIGMFSWLLLSAYSSQIYVSITQTMESVPFRNLQEMYYKSDYIITNNANRTYLGPIAKEDMGMQKLLDAQRYKHFEDYRSTWFAACSSEHKYAVVQKNTVSFDYDVPCDLKAVGQLYSVGRVAGGIPKKFKYKKTINNGIIKMREFGIMRYLKDKWLYKVIYDRIELRSYSPIVFEQVFAVVIVYLIGVFLSMAIFLHEYYHQKYDSLLRQGYSRASELRAKARWQNFQLDINCGGTQLALRDGNDEAAKAMPRVNEL</sequence>
<evidence type="ECO:0000313" key="1">
    <source>
        <dbReference type="EMBL" id="KAJ8681068.1"/>
    </source>
</evidence>
<reference evidence="1" key="1">
    <citation type="submission" date="2023-04" db="EMBL/GenBank/DDBJ databases">
        <title>A chromosome-level genome assembly of the parasitoid wasp Eretmocerus hayati.</title>
        <authorList>
            <person name="Zhong Y."/>
            <person name="Liu S."/>
            <person name="Liu Y."/>
        </authorList>
    </citation>
    <scope>NUCLEOTIDE SEQUENCE</scope>
    <source>
        <strain evidence="1">ZJU_SS_LIU_2023</strain>
    </source>
</reference>